<proteinExistence type="predicted"/>
<dbReference type="Proteomes" id="UP000887159">
    <property type="component" value="Unassembled WGS sequence"/>
</dbReference>
<gene>
    <name evidence="1" type="ORF">TNCV_3507091</name>
</gene>
<evidence type="ECO:0000313" key="2">
    <source>
        <dbReference type="Proteomes" id="UP000887159"/>
    </source>
</evidence>
<accession>A0A8X6VCW3</accession>
<comment type="caution">
    <text evidence="1">The sequence shown here is derived from an EMBL/GenBank/DDBJ whole genome shotgun (WGS) entry which is preliminary data.</text>
</comment>
<name>A0A8X6VCW3_TRICX</name>
<keyword evidence="2" id="KW-1185">Reference proteome</keyword>
<evidence type="ECO:0000313" key="1">
    <source>
        <dbReference type="EMBL" id="GFY02829.1"/>
    </source>
</evidence>
<organism evidence="1 2">
    <name type="scientific">Trichonephila clavipes</name>
    <name type="common">Golden silk orbweaver</name>
    <name type="synonym">Nephila clavipes</name>
    <dbReference type="NCBI Taxonomy" id="2585209"/>
    <lineage>
        <taxon>Eukaryota</taxon>
        <taxon>Metazoa</taxon>
        <taxon>Ecdysozoa</taxon>
        <taxon>Arthropoda</taxon>
        <taxon>Chelicerata</taxon>
        <taxon>Arachnida</taxon>
        <taxon>Araneae</taxon>
        <taxon>Araneomorphae</taxon>
        <taxon>Entelegynae</taxon>
        <taxon>Araneoidea</taxon>
        <taxon>Nephilidae</taxon>
        <taxon>Trichonephila</taxon>
    </lineage>
</organism>
<reference evidence="1" key="1">
    <citation type="submission" date="2020-08" db="EMBL/GenBank/DDBJ databases">
        <title>Multicomponent nature underlies the extraordinary mechanical properties of spider dragline silk.</title>
        <authorList>
            <person name="Kono N."/>
            <person name="Nakamura H."/>
            <person name="Mori M."/>
            <person name="Yoshida Y."/>
            <person name="Ohtoshi R."/>
            <person name="Malay A.D."/>
            <person name="Moran D.A.P."/>
            <person name="Tomita M."/>
            <person name="Numata K."/>
            <person name="Arakawa K."/>
        </authorList>
    </citation>
    <scope>NUCLEOTIDE SEQUENCE</scope>
</reference>
<protein>
    <submittedName>
        <fullName evidence="1">Uncharacterized protein</fullName>
    </submittedName>
</protein>
<dbReference type="EMBL" id="BMAU01021233">
    <property type="protein sequence ID" value="GFY02829.1"/>
    <property type="molecule type" value="Genomic_DNA"/>
</dbReference>
<sequence length="72" mass="8069">MREKGNNRLVPSPDYLMDALKLSKQAARVSGESLQTCMAWSCPDRAQLLFCWPILTVYGQSLASNVPVLENR</sequence>
<dbReference type="AlphaFoldDB" id="A0A8X6VCW3"/>